<reference evidence="2" key="2">
    <citation type="submission" date="2022-01" db="EMBL/GenBank/DDBJ databases">
        <authorList>
            <person name="Yamashiro T."/>
            <person name="Shiraishi A."/>
            <person name="Satake H."/>
            <person name="Nakayama K."/>
        </authorList>
    </citation>
    <scope>NUCLEOTIDE SEQUENCE</scope>
</reference>
<name>A0ABQ4ZUS9_9ASTR</name>
<feature type="transmembrane region" description="Helical" evidence="1">
    <location>
        <begin position="40"/>
        <end position="58"/>
    </location>
</feature>
<dbReference type="EMBL" id="BQNB010011599">
    <property type="protein sequence ID" value="GJS92682.1"/>
    <property type="molecule type" value="Genomic_DNA"/>
</dbReference>
<proteinExistence type="predicted"/>
<accession>A0ABQ4ZUS9</accession>
<evidence type="ECO:0000313" key="3">
    <source>
        <dbReference type="Proteomes" id="UP001151760"/>
    </source>
</evidence>
<keyword evidence="1" id="KW-0472">Membrane</keyword>
<keyword evidence="3" id="KW-1185">Reference proteome</keyword>
<gene>
    <name evidence="2" type="ORF">Tco_0799650</name>
</gene>
<reference evidence="2" key="1">
    <citation type="journal article" date="2022" name="Int. J. Mol. Sci.">
        <title>Draft Genome of Tanacetum Coccineum: Genomic Comparison of Closely Related Tanacetum-Family Plants.</title>
        <authorList>
            <person name="Yamashiro T."/>
            <person name="Shiraishi A."/>
            <person name="Nakayama K."/>
            <person name="Satake H."/>
        </authorList>
    </citation>
    <scope>NUCLEOTIDE SEQUENCE</scope>
</reference>
<keyword evidence="1" id="KW-0812">Transmembrane</keyword>
<evidence type="ECO:0000256" key="1">
    <source>
        <dbReference type="SAM" id="Phobius"/>
    </source>
</evidence>
<keyword evidence="1" id="KW-1133">Transmembrane helix</keyword>
<organism evidence="2 3">
    <name type="scientific">Tanacetum coccineum</name>
    <dbReference type="NCBI Taxonomy" id="301880"/>
    <lineage>
        <taxon>Eukaryota</taxon>
        <taxon>Viridiplantae</taxon>
        <taxon>Streptophyta</taxon>
        <taxon>Embryophyta</taxon>
        <taxon>Tracheophyta</taxon>
        <taxon>Spermatophyta</taxon>
        <taxon>Magnoliopsida</taxon>
        <taxon>eudicotyledons</taxon>
        <taxon>Gunneridae</taxon>
        <taxon>Pentapetalae</taxon>
        <taxon>asterids</taxon>
        <taxon>campanulids</taxon>
        <taxon>Asterales</taxon>
        <taxon>Asteraceae</taxon>
        <taxon>Asteroideae</taxon>
        <taxon>Anthemideae</taxon>
        <taxon>Anthemidinae</taxon>
        <taxon>Tanacetum</taxon>
    </lineage>
</organism>
<sequence length="85" mass="9533">MGGGRMFRCSVAPYPLSLHFPFPPPGGGIGVVQYRMKYQYEFVIAWFLLFLVFGNGIAGNELELDRENVSPRVTDKVKSGDLIHK</sequence>
<protein>
    <submittedName>
        <fullName evidence="2">Uncharacterized protein</fullName>
    </submittedName>
</protein>
<comment type="caution">
    <text evidence="2">The sequence shown here is derived from an EMBL/GenBank/DDBJ whole genome shotgun (WGS) entry which is preliminary data.</text>
</comment>
<evidence type="ECO:0000313" key="2">
    <source>
        <dbReference type="EMBL" id="GJS92682.1"/>
    </source>
</evidence>
<dbReference type="Proteomes" id="UP001151760">
    <property type="component" value="Unassembled WGS sequence"/>
</dbReference>